<organism evidence="1 2">
    <name type="scientific">Xanthomonas oryzae pv. oryzae (strain KACC10331 / KXO85)</name>
    <dbReference type="NCBI Taxonomy" id="291331"/>
    <lineage>
        <taxon>Bacteria</taxon>
        <taxon>Pseudomonadati</taxon>
        <taxon>Pseudomonadota</taxon>
        <taxon>Gammaproteobacteria</taxon>
        <taxon>Lysobacterales</taxon>
        <taxon>Lysobacteraceae</taxon>
        <taxon>Xanthomonas</taxon>
    </lineage>
</organism>
<dbReference type="STRING" id="291331.XOO2591"/>
<proteinExistence type="predicted"/>
<dbReference type="SUPFAM" id="SSF47336">
    <property type="entry name" value="ACP-like"/>
    <property type="match status" value="1"/>
</dbReference>
<gene>
    <name evidence="1" type="primary">acp</name>
    <name evidence="1" type="ordered locus">XOO2591</name>
</gene>
<dbReference type="HOGENOM" id="CLU_108696_20_5_6"/>
<sequence length="107" mass="12172">MPISSPANRRHDRNTLHVHFRLTSLQQATRRDRMTQETFIENFISATDFQEPVEVTLDTVLLELPEWDSLAALGVIVMFDMEYSKTITGDDLTAAITVGDLYKLTEA</sequence>
<dbReference type="EMBL" id="AE013598">
    <property type="protein sequence ID" value="AAW75845.1"/>
    <property type="molecule type" value="Genomic_DNA"/>
</dbReference>
<dbReference type="Gene3D" id="1.10.1200.10">
    <property type="entry name" value="ACP-like"/>
    <property type="match status" value="1"/>
</dbReference>
<protein>
    <submittedName>
        <fullName evidence="1">Acyl carrier protein</fullName>
    </submittedName>
</protein>
<dbReference type="Proteomes" id="UP000006735">
    <property type="component" value="Chromosome"/>
</dbReference>
<reference evidence="1 2" key="1">
    <citation type="journal article" date="2005" name="Nucleic Acids Res.">
        <title>The genome sequence of Xanthomonas oryzae pathovar oryzae KACC10331, the bacterial blight pathogen of rice.</title>
        <authorList>
            <person name="Lee B.M."/>
            <person name="Park Y.J."/>
            <person name="Park D.S."/>
            <person name="Kang H.W."/>
            <person name="Kim J.G."/>
            <person name="Song E.S."/>
            <person name="Park I.C."/>
            <person name="Yoon U.H."/>
            <person name="Hahn J.H."/>
            <person name="Koo B.S."/>
            <person name="Lee G.B."/>
            <person name="Kim H."/>
            <person name="Park H.S."/>
            <person name="Yoon K.O."/>
            <person name="Kim J.H."/>
            <person name="Jung C.H."/>
            <person name="Koh N.H."/>
            <person name="Seo J.S."/>
            <person name="Go S.J."/>
        </authorList>
    </citation>
    <scope>NUCLEOTIDE SEQUENCE [LARGE SCALE GENOMIC DNA]</scope>
    <source>
        <strain evidence="2">KACC10331 / KXO85</strain>
    </source>
</reference>
<evidence type="ECO:0000313" key="1">
    <source>
        <dbReference type="EMBL" id="AAW75845.1"/>
    </source>
</evidence>
<evidence type="ECO:0000313" key="2">
    <source>
        <dbReference type="Proteomes" id="UP000006735"/>
    </source>
</evidence>
<accession>Q5GZM6</accession>
<dbReference type="AlphaFoldDB" id="Q5GZM6"/>
<name>Q5GZM6_XANOR</name>
<dbReference type="KEGG" id="xoo:XOO2591"/>
<keyword evidence="2" id="KW-1185">Reference proteome</keyword>
<dbReference type="InterPro" id="IPR036736">
    <property type="entry name" value="ACP-like_sf"/>
</dbReference>